<dbReference type="InterPro" id="IPR008949">
    <property type="entry name" value="Isoprenoid_synthase_dom_sf"/>
</dbReference>
<dbReference type="OrthoDB" id="2861623at2759"/>
<dbReference type="Pfam" id="PF19086">
    <property type="entry name" value="Terpene_syn_C_2"/>
    <property type="match status" value="1"/>
</dbReference>
<dbReference type="EMBL" id="MU004523">
    <property type="protein sequence ID" value="KAF2648756.1"/>
    <property type="molecule type" value="Genomic_DNA"/>
</dbReference>
<organism evidence="1 2">
    <name type="scientific">Lophiostoma macrostomum CBS 122681</name>
    <dbReference type="NCBI Taxonomy" id="1314788"/>
    <lineage>
        <taxon>Eukaryota</taxon>
        <taxon>Fungi</taxon>
        <taxon>Dikarya</taxon>
        <taxon>Ascomycota</taxon>
        <taxon>Pezizomycotina</taxon>
        <taxon>Dothideomycetes</taxon>
        <taxon>Pleosporomycetidae</taxon>
        <taxon>Pleosporales</taxon>
        <taxon>Lophiostomataceae</taxon>
        <taxon>Lophiostoma</taxon>
    </lineage>
</organism>
<reference evidence="1" key="1">
    <citation type="journal article" date="2020" name="Stud. Mycol.">
        <title>101 Dothideomycetes genomes: a test case for predicting lifestyles and emergence of pathogens.</title>
        <authorList>
            <person name="Haridas S."/>
            <person name="Albert R."/>
            <person name="Binder M."/>
            <person name="Bloem J."/>
            <person name="Labutti K."/>
            <person name="Salamov A."/>
            <person name="Andreopoulos B."/>
            <person name="Baker S."/>
            <person name="Barry K."/>
            <person name="Bills G."/>
            <person name="Bluhm B."/>
            <person name="Cannon C."/>
            <person name="Castanera R."/>
            <person name="Culley D."/>
            <person name="Daum C."/>
            <person name="Ezra D."/>
            <person name="Gonzalez J."/>
            <person name="Henrissat B."/>
            <person name="Kuo A."/>
            <person name="Liang C."/>
            <person name="Lipzen A."/>
            <person name="Lutzoni F."/>
            <person name="Magnuson J."/>
            <person name="Mondo S."/>
            <person name="Nolan M."/>
            <person name="Ohm R."/>
            <person name="Pangilinan J."/>
            <person name="Park H.-J."/>
            <person name="Ramirez L."/>
            <person name="Alfaro M."/>
            <person name="Sun H."/>
            <person name="Tritt A."/>
            <person name="Yoshinaga Y."/>
            <person name="Zwiers L.-H."/>
            <person name="Turgeon B."/>
            <person name="Goodwin S."/>
            <person name="Spatafora J."/>
            <person name="Crous P."/>
            <person name="Grigoriev I."/>
        </authorList>
    </citation>
    <scope>NUCLEOTIDE SEQUENCE</scope>
    <source>
        <strain evidence="1">CBS 122681</strain>
    </source>
</reference>
<name>A0A6A6SLQ4_9PLEO</name>
<dbReference type="Proteomes" id="UP000799324">
    <property type="component" value="Unassembled WGS sequence"/>
</dbReference>
<dbReference type="SUPFAM" id="SSF48576">
    <property type="entry name" value="Terpenoid synthases"/>
    <property type="match status" value="1"/>
</dbReference>
<feature type="non-terminal residue" evidence="1">
    <location>
        <position position="1"/>
    </location>
</feature>
<dbReference type="Gene3D" id="1.10.600.10">
    <property type="entry name" value="Farnesyl Diphosphate Synthase"/>
    <property type="match status" value="1"/>
</dbReference>
<keyword evidence="2" id="KW-1185">Reference proteome</keyword>
<proteinExistence type="predicted"/>
<protein>
    <submittedName>
        <fullName evidence="1">Terpenoid synthase</fullName>
    </submittedName>
</protein>
<evidence type="ECO:0000313" key="1">
    <source>
        <dbReference type="EMBL" id="KAF2648756.1"/>
    </source>
</evidence>
<sequence length="244" mass="28299">SSRNDLLNRLRGQVVELPDLKPVFAHWPQAVSPHKEELDTVVENKMIKLFPPGERLQKMQKGEMALFGAAWWPYAPLSELTIVTHFSTWATKLFVWDDEIDSSEYSNLIKDLDKASLYRRQTVNYIHACLFGDPDSRNRSVHPIIAHFKPIGDALRVVFDYEQLYSFYQELVHYVDSTQVEQKYQIDGNIPSVEEYMTRRMGSSAVRPSLVLTEYGYNMRLPRHLMDNKNMCAVWDATNVIISV</sequence>
<dbReference type="AlphaFoldDB" id="A0A6A6SLQ4"/>
<feature type="non-terminal residue" evidence="1">
    <location>
        <position position="244"/>
    </location>
</feature>
<evidence type="ECO:0000313" key="2">
    <source>
        <dbReference type="Proteomes" id="UP000799324"/>
    </source>
</evidence>
<accession>A0A6A6SLQ4</accession>
<gene>
    <name evidence="1" type="ORF">K491DRAFT_557666</name>
</gene>